<proteinExistence type="predicted"/>
<gene>
    <name evidence="3" type="primary">LOC104758247</name>
</gene>
<dbReference type="PANTHER" id="PTHR47005">
    <property type="entry name" value="HEAVY METAL TRANSPORT/DETOXIFICATION SUPERFAMILY PROTEIN"/>
    <property type="match status" value="1"/>
</dbReference>
<protein>
    <submittedName>
        <fullName evidence="3">Uncharacterized protein LOC104758247</fullName>
    </submittedName>
</protein>
<evidence type="ECO:0000256" key="1">
    <source>
        <dbReference type="SAM" id="MobiDB-lite"/>
    </source>
</evidence>
<evidence type="ECO:0000313" key="3">
    <source>
        <dbReference type="RefSeq" id="XP_010479376.1"/>
    </source>
</evidence>
<dbReference type="PANTHER" id="PTHR47005:SF5">
    <property type="entry name" value="HEAVY METAL TRANSPORT_DETOXIFICATION SUPERFAMILY PROTEIN"/>
    <property type="match status" value="1"/>
</dbReference>
<evidence type="ECO:0000313" key="2">
    <source>
        <dbReference type="Proteomes" id="UP000694864"/>
    </source>
</evidence>
<reference evidence="2" key="1">
    <citation type="journal article" date="2014" name="Nat. Commun.">
        <title>The emerging biofuel crop Camelina sativa retains a highly undifferentiated hexaploid genome structure.</title>
        <authorList>
            <person name="Kagale S."/>
            <person name="Koh C."/>
            <person name="Nixon J."/>
            <person name="Bollina V."/>
            <person name="Clarke W.E."/>
            <person name="Tuteja R."/>
            <person name="Spillane C."/>
            <person name="Robinson S.J."/>
            <person name="Links M.G."/>
            <person name="Clarke C."/>
            <person name="Higgins E.E."/>
            <person name="Huebert T."/>
            <person name="Sharpe A.G."/>
            <person name="Parkin I.A."/>
        </authorList>
    </citation>
    <scope>NUCLEOTIDE SEQUENCE [LARGE SCALE GENOMIC DNA]</scope>
    <source>
        <strain evidence="2">cv. DH55</strain>
    </source>
</reference>
<dbReference type="RefSeq" id="XP_010479376.1">
    <property type="nucleotide sequence ID" value="XM_010481074.2"/>
</dbReference>
<sequence>MADQKGIEKVTWMKLKTEPLSSPKNFAQVRKTLCSIPQVRDQKFDEGSNTVTIKVVCCSPEKVMDKLCSKGRGSIKLIETIDPPKPPAEKPKEPAKPKEAEKPKEPEKPKPALPAPASSSKAVMVAQPYYSPVMGQPAPYYNEPNYGWSRPNGYDERVIHDSYGGQPPPYGGRSDYYGGGSDYSSECIIM</sequence>
<accession>A0ABM0X1W0</accession>
<organism evidence="2 3">
    <name type="scientific">Camelina sativa</name>
    <name type="common">False flax</name>
    <name type="synonym">Myagrum sativum</name>
    <dbReference type="NCBI Taxonomy" id="90675"/>
    <lineage>
        <taxon>Eukaryota</taxon>
        <taxon>Viridiplantae</taxon>
        <taxon>Streptophyta</taxon>
        <taxon>Embryophyta</taxon>
        <taxon>Tracheophyta</taxon>
        <taxon>Spermatophyta</taxon>
        <taxon>Magnoliopsida</taxon>
        <taxon>eudicotyledons</taxon>
        <taxon>Gunneridae</taxon>
        <taxon>Pentapetalae</taxon>
        <taxon>rosids</taxon>
        <taxon>malvids</taxon>
        <taxon>Brassicales</taxon>
        <taxon>Brassicaceae</taxon>
        <taxon>Camelineae</taxon>
        <taxon>Camelina</taxon>
    </lineage>
</organism>
<feature type="region of interest" description="Disordered" evidence="1">
    <location>
        <begin position="78"/>
        <end position="121"/>
    </location>
</feature>
<dbReference type="GeneID" id="104758247"/>
<feature type="region of interest" description="Disordered" evidence="1">
    <location>
        <begin position="158"/>
        <end position="177"/>
    </location>
</feature>
<keyword evidence="2" id="KW-1185">Reference proteome</keyword>
<name>A0ABM0X1W0_CAMSA</name>
<reference evidence="3" key="2">
    <citation type="submission" date="2025-08" db="UniProtKB">
        <authorList>
            <consortium name="RefSeq"/>
        </authorList>
    </citation>
    <scope>IDENTIFICATION</scope>
    <source>
        <tissue evidence="3">Leaf</tissue>
    </source>
</reference>
<feature type="compositionally biased region" description="Basic and acidic residues" evidence="1">
    <location>
        <begin position="87"/>
        <end position="110"/>
    </location>
</feature>
<dbReference type="Proteomes" id="UP000694864">
    <property type="component" value="Chromosome 17"/>
</dbReference>